<evidence type="ECO:0000313" key="2">
    <source>
        <dbReference type="EMBL" id="AMN35141.1"/>
    </source>
</evidence>
<dbReference type="AlphaFoldDB" id="A0A127EGN7"/>
<evidence type="ECO:0000256" key="1">
    <source>
        <dbReference type="SAM" id="Phobius"/>
    </source>
</evidence>
<name>A0A127EGN7_CLOPF</name>
<dbReference type="PATRIC" id="fig|1502.177.peg.1004"/>
<feature type="transmembrane region" description="Helical" evidence="1">
    <location>
        <begin position="12"/>
        <end position="32"/>
    </location>
</feature>
<organism evidence="2 3">
    <name type="scientific">Clostridium perfringens</name>
    <dbReference type="NCBI Taxonomy" id="1502"/>
    <lineage>
        <taxon>Bacteria</taxon>
        <taxon>Bacillati</taxon>
        <taxon>Bacillota</taxon>
        <taxon>Clostridia</taxon>
        <taxon>Eubacteriales</taxon>
        <taxon>Clostridiaceae</taxon>
        <taxon>Clostridium</taxon>
    </lineage>
</organism>
<dbReference type="RefSeq" id="WP_061426966.1">
    <property type="nucleotide sequence ID" value="NZ_JBCAOC010000002.1"/>
</dbReference>
<feature type="transmembrane region" description="Helical" evidence="1">
    <location>
        <begin position="44"/>
        <end position="63"/>
    </location>
</feature>
<dbReference type="EMBL" id="CP010994">
    <property type="protein sequence ID" value="AMN35141.1"/>
    <property type="molecule type" value="Genomic_DNA"/>
</dbReference>
<keyword evidence="1" id="KW-1133">Transmembrane helix</keyword>
<dbReference type="Proteomes" id="UP000070260">
    <property type="component" value="Chromosome"/>
</dbReference>
<reference evidence="2 3" key="1">
    <citation type="journal article" date="2016" name="PLoS ONE">
        <title>Plasmid Characterization and Chromosome Analysis of Two netF+ Clostridium perfringens Isolates Associated with Foal and Canine Necrotizing Enteritis.</title>
        <authorList>
            <person name="Mehdizadeh Gohari I."/>
            <person name="Kropinski A.M."/>
            <person name="Weese S.J."/>
            <person name="Parreira V.R."/>
            <person name="Whitehead A.E."/>
            <person name="Boerlin P."/>
            <person name="Prescott J.F."/>
        </authorList>
    </citation>
    <scope>NUCLEOTIDE SEQUENCE [LARGE SCALE GENOMIC DNA]</scope>
    <source>
        <strain evidence="2 3">JP838</strain>
    </source>
</reference>
<accession>A0A127EGN7</accession>
<evidence type="ECO:0000313" key="3">
    <source>
        <dbReference type="Proteomes" id="UP000070260"/>
    </source>
</evidence>
<proteinExistence type="predicted"/>
<sequence length="72" mass="8589">MKDEKINIKYQNKVNLIFIILVTISFLLYRFGFDRNGDLLSFNYLTMYFLFLVLVISSLINFIKGKTRNKDN</sequence>
<keyword evidence="1" id="KW-0472">Membrane</keyword>
<protein>
    <submittedName>
        <fullName evidence="2">Membrane protein</fullName>
    </submittedName>
</protein>
<keyword evidence="1" id="KW-0812">Transmembrane</keyword>
<gene>
    <name evidence="2" type="ORF">JFP838_05025</name>
</gene>